<dbReference type="KEGG" id="zju:107404105"/>
<evidence type="ECO:0000259" key="1">
    <source>
        <dbReference type="Pfam" id="PF00646"/>
    </source>
</evidence>
<keyword evidence="3" id="KW-1185">Reference proteome</keyword>
<dbReference type="Proteomes" id="UP001652623">
    <property type="component" value="Chromosome 3"/>
</dbReference>
<dbReference type="Pfam" id="PF00646">
    <property type="entry name" value="F-box"/>
    <property type="match status" value="1"/>
</dbReference>
<name>A0A6P3YW59_ZIZJJ</name>
<evidence type="ECO:0000313" key="3">
    <source>
        <dbReference type="Proteomes" id="UP001652623"/>
    </source>
</evidence>
<dbReference type="InterPro" id="IPR001810">
    <property type="entry name" value="F-box_dom"/>
</dbReference>
<dbReference type="PANTHER" id="PTHR31672:SF10">
    <property type="entry name" value="F-BOX DOMAIN-CONTAINING PROTEIN"/>
    <property type="match status" value="1"/>
</dbReference>
<dbReference type="SUPFAM" id="SSF81383">
    <property type="entry name" value="F-box domain"/>
    <property type="match status" value="1"/>
</dbReference>
<dbReference type="InterPro" id="IPR013187">
    <property type="entry name" value="F-box-assoc_dom_typ3"/>
</dbReference>
<dbReference type="InterPro" id="IPR017451">
    <property type="entry name" value="F-box-assoc_interact_dom"/>
</dbReference>
<dbReference type="InterPro" id="IPR036047">
    <property type="entry name" value="F-box-like_dom_sf"/>
</dbReference>
<gene>
    <name evidence="4" type="primary">LOC107404105</name>
</gene>
<dbReference type="NCBIfam" id="TIGR01640">
    <property type="entry name" value="F_box_assoc_1"/>
    <property type="match status" value="1"/>
</dbReference>
<dbReference type="InParanoid" id="A0A6P3YW59"/>
<sequence>MEEHSTITRKRKKRDIEYTEAEDVIFKDIMDNILKRVPVRDLARFKCVCKSWSNSIIPKVMESISSCSKLIVSSPSEIHIQIVDHEAAAAAASSSNTKSIVKRLPFPIKESGQIVVGSSNGFLCIFLVGKYNLILWNPLTNAYNKVNLWVENNPLVEMIFNYFYFPFIGFGYDNCNHDYKIVKLIDFKLMVYSLKTNSWRNLKPIPLSFCLNEYKLETDNPNIGTLVNGALYWFVTLYVTNARSYKTYAIFRFDLADEKQSWVQPPTNADQSIELKLTVFEVNKQLCAYQNLGRVIEMWVLKEEDNDFESRKVKWTKLMSIEHSEQVQPIIFMRNGEVLLHVKNEEKNKEGLSLYNHKQKKFKWLEIPEIKDWKYLIEMTYKLPQEDSDGEIFKSLYAQSEEFLQTSNASIDGRGSARVSDLYYDG</sequence>
<proteinExistence type="predicted"/>
<reference evidence="4" key="1">
    <citation type="submission" date="2025-08" db="UniProtKB">
        <authorList>
            <consortium name="RefSeq"/>
        </authorList>
    </citation>
    <scope>IDENTIFICATION</scope>
    <source>
        <tissue evidence="4">Seedling</tissue>
    </source>
</reference>
<protein>
    <submittedName>
        <fullName evidence="4">F-box/kelch-repeat protein At3g23880</fullName>
    </submittedName>
</protein>
<feature type="domain" description="F-box" evidence="1">
    <location>
        <begin position="28"/>
        <end position="55"/>
    </location>
</feature>
<organism evidence="3 4">
    <name type="scientific">Ziziphus jujuba</name>
    <name type="common">Chinese jujube</name>
    <name type="synonym">Ziziphus sativa</name>
    <dbReference type="NCBI Taxonomy" id="326968"/>
    <lineage>
        <taxon>Eukaryota</taxon>
        <taxon>Viridiplantae</taxon>
        <taxon>Streptophyta</taxon>
        <taxon>Embryophyta</taxon>
        <taxon>Tracheophyta</taxon>
        <taxon>Spermatophyta</taxon>
        <taxon>Magnoliopsida</taxon>
        <taxon>eudicotyledons</taxon>
        <taxon>Gunneridae</taxon>
        <taxon>Pentapetalae</taxon>
        <taxon>rosids</taxon>
        <taxon>fabids</taxon>
        <taxon>Rosales</taxon>
        <taxon>Rhamnaceae</taxon>
        <taxon>Paliureae</taxon>
        <taxon>Ziziphus</taxon>
    </lineage>
</organism>
<feature type="domain" description="F-box associated beta-propeller type 3" evidence="2">
    <location>
        <begin position="97"/>
        <end position="373"/>
    </location>
</feature>
<dbReference type="GeneID" id="107404105"/>
<evidence type="ECO:0000259" key="2">
    <source>
        <dbReference type="Pfam" id="PF08268"/>
    </source>
</evidence>
<dbReference type="Pfam" id="PF08268">
    <property type="entry name" value="FBA_3"/>
    <property type="match status" value="1"/>
</dbReference>
<dbReference type="PANTHER" id="PTHR31672">
    <property type="entry name" value="BNACNNG10540D PROTEIN"/>
    <property type="match status" value="1"/>
</dbReference>
<evidence type="ECO:0000313" key="4">
    <source>
        <dbReference type="RefSeq" id="XP_015866538.3"/>
    </source>
</evidence>
<dbReference type="RefSeq" id="XP_015866538.3">
    <property type="nucleotide sequence ID" value="XM_016011052.3"/>
</dbReference>
<dbReference type="InterPro" id="IPR050796">
    <property type="entry name" value="SCF_F-box_component"/>
</dbReference>
<dbReference type="AlphaFoldDB" id="A0A6P3YW59"/>
<accession>A0A6P3YW59</accession>